<proteinExistence type="predicted"/>
<protein>
    <submittedName>
        <fullName evidence="2">Uncharacterized protein</fullName>
    </submittedName>
</protein>
<evidence type="ECO:0000313" key="2">
    <source>
        <dbReference type="EMBL" id="QJF04426.1"/>
    </source>
</evidence>
<feature type="region of interest" description="Disordered" evidence="1">
    <location>
        <begin position="65"/>
        <end position="85"/>
    </location>
</feature>
<evidence type="ECO:0000256" key="1">
    <source>
        <dbReference type="SAM" id="MobiDB-lite"/>
    </source>
</evidence>
<dbReference type="RefSeq" id="WP_010914261.1">
    <property type="nucleotide sequence ID" value="NZ_CP033366.1"/>
</dbReference>
<keyword evidence="3" id="KW-1185">Reference proteome</keyword>
<name>A0ABX6N0E5_9HYPH</name>
<evidence type="ECO:0000313" key="3">
    <source>
        <dbReference type="Proteomes" id="UP000500892"/>
    </source>
</evidence>
<dbReference type="EMBL" id="CP051772">
    <property type="protein sequence ID" value="QJF04426.1"/>
    <property type="molecule type" value="Genomic_DNA"/>
</dbReference>
<sequence>MLRRRFNRTCLSPHDLAICERVFEQACSDENLDPLDPDAEILAVMVVSIFRNAHTSERELLEAVRSRRQKAPGGASHQLFSRDAL</sequence>
<organism evidence="2 3">
    <name type="scientific">Mesorhizobium japonicum R7A</name>
    <dbReference type="NCBI Taxonomy" id="935547"/>
    <lineage>
        <taxon>Bacteria</taxon>
        <taxon>Pseudomonadati</taxon>
        <taxon>Pseudomonadota</taxon>
        <taxon>Alphaproteobacteria</taxon>
        <taxon>Hyphomicrobiales</taxon>
        <taxon>Phyllobacteriaceae</taxon>
        <taxon>Mesorhizobium</taxon>
    </lineage>
</organism>
<reference evidence="2 3" key="1">
    <citation type="submission" date="2020-04" db="EMBL/GenBank/DDBJ databases">
        <title>Mesorhizobium japonicum R7A epigenetic regulation of quorum sensing and ICE transfer.</title>
        <authorList>
            <person name="Ramsay J.P."/>
            <person name="Colombi E."/>
            <person name="Perry B.J."/>
            <person name="Staltari A."/>
        </authorList>
    </citation>
    <scope>NUCLEOTIDE SEQUENCE [LARGE SCALE GENOMIC DNA]</scope>
    <source>
        <strain evidence="2 3">R7A</strain>
    </source>
</reference>
<dbReference type="GeneID" id="66685826"/>
<dbReference type="Proteomes" id="UP000500892">
    <property type="component" value="Chromosome"/>
</dbReference>
<gene>
    <name evidence="2" type="ORF">R7A2020_27690</name>
</gene>
<accession>A0ABX6N0E5</accession>